<dbReference type="RefSeq" id="WP_182669564.1">
    <property type="nucleotide sequence ID" value="NZ_JACHTE010000006.1"/>
</dbReference>
<gene>
    <name evidence="1" type="ORF">H4F99_09860</name>
</gene>
<evidence type="ECO:0000313" key="2">
    <source>
        <dbReference type="Proteomes" id="UP000552587"/>
    </source>
</evidence>
<proteinExistence type="predicted"/>
<keyword evidence="2" id="KW-1185">Reference proteome</keyword>
<comment type="caution">
    <text evidence="1">The sequence shown here is derived from an EMBL/GenBank/DDBJ whole genome shotgun (WGS) entry which is preliminary data.</text>
</comment>
<dbReference type="EMBL" id="JACHTE010000006">
    <property type="protein sequence ID" value="MBB1088795.1"/>
    <property type="molecule type" value="Genomic_DNA"/>
</dbReference>
<reference evidence="1 2" key="1">
    <citation type="submission" date="2020-07" db="EMBL/GenBank/DDBJ databases">
        <authorList>
            <person name="Xu S."/>
            <person name="Li A."/>
        </authorList>
    </citation>
    <scope>NUCLEOTIDE SEQUENCE [LARGE SCALE GENOMIC DNA]</scope>
    <source>
        <strain evidence="1 2">SG-8</strain>
    </source>
</reference>
<sequence length="64" mass="6566">MKELTMTQSLAVCGGAAGDIECEVSTDKVGCNGTLSDFGDLAKQYSKIAPFSGLGLIGLGLRLI</sequence>
<name>A0A7W3U572_9GAMM</name>
<protein>
    <submittedName>
        <fullName evidence="1">Uncharacterized protein</fullName>
    </submittedName>
</protein>
<accession>A0A7W3U572</accession>
<evidence type="ECO:0000313" key="1">
    <source>
        <dbReference type="EMBL" id="MBB1088795.1"/>
    </source>
</evidence>
<organism evidence="1 2">
    <name type="scientific">Marilutibacter penaei</name>
    <dbReference type="NCBI Taxonomy" id="2759900"/>
    <lineage>
        <taxon>Bacteria</taxon>
        <taxon>Pseudomonadati</taxon>
        <taxon>Pseudomonadota</taxon>
        <taxon>Gammaproteobacteria</taxon>
        <taxon>Lysobacterales</taxon>
        <taxon>Lysobacteraceae</taxon>
        <taxon>Marilutibacter</taxon>
    </lineage>
</organism>
<dbReference type="AlphaFoldDB" id="A0A7W3U572"/>
<dbReference type="Proteomes" id="UP000552587">
    <property type="component" value="Unassembled WGS sequence"/>
</dbReference>